<reference evidence="3" key="1">
    <citation type="journal article" date="2019" name="Int. J. Syst. Evol. Microbiol.">
        <title>The Global Catalogue of Microorganisms (GCM) 10K type strain sequencing project: providing services to taxonomists for standard genome sequencing and annotation.</title>
        <authorList>
            <consortium name="The Broad Institute Genomics Platform"/>
            <consortium name="The Broad Institute Genome Sequencing Center for Infectious Disease"/>
            <person name="Wu L."/>
            <person name="Ma J."/>
        </authorList>
    </citation>
    <scope>NUCLEOTIDE SEQUENCE [LARGE SCALE GENOMIC DNA]</scope>
    <source>
        <strain evidence="3">CGMCC 1.12966</strain>
    </source>
</reference>
<dbReference type="Proteomes" id="UP000620550">
    <property type="component" value="Unassembled WGS sequence"/>
</dbReference>
<keyword evidence="1" id="KW-0472">Membrane</keyword>
<evidence type="ECO:0000313" key="2">
    <source>
        <dbReference type="EMBL" id="GHE29114.1"/>
    </source>
</evidence>
<keyword evidence="3" id="KW-1185">Reference proteome</keyword>
<comment type="caution">
    <text evidence="2">The sequence shown here is derived from an EMBL/GenBank/DDBJ whole genome shotgun (WGS) entry which is preliminary data.</text>
</comment>
<dbReference type="EMBL" id="BNAF01000003">
    <property type="protein sequence ID" value="GHE29114.1"/>
    <property type="molecule type" value="Genomic_DNA"/>
</dbReference>
<keyword evidence="1" id="KW-0812">Transmembrane</keyword>
<keyword evidence="1" id="KW-1133">Transmembrane helix</keyword>
<organism evidence="2 3">
    <name type="scientific">Sphingobacterium griseoflavum</name>
    <dbReference type="NCBI Taxonomy" id="1474952"/>
    <lineage>
        <taxon>Bacteria</taxon>
        <taxon>Pseudomonadati</taxon>
        <taxon>Bacteroidota</taxon>
        <taxon>Sphingobacteriia</taxon>
        <taxon>Sphingobacteriales</taxon>
        <taxon>Sphingobacteriaceae</taxon>
        <taxon>Sphingobacterium</taxon>
    </lineage>
</organism>
<name>A0ABQ3HUU8_9SPHI</name>
<accession>A0ABQ3HUU8</accession>
<evidence type="ECO:0000256" key="1">
    <source>
        <dbReference type="SAM" id="Phobius"/>
    </source>
</evidence>
<protein>
    <submittedName>
        <fullName evidence="2">Uncharacterized protein</fullName>
    </submittedName>
</protein>
<dbReference type="RefSeq" id="WP_189625503.1">
    <property type="nucleotide sequence ID" value="NZ_BNAF01000003.1"/>
</dbReference>
<evidence type="ECO:0000313" key="3">
    <source>
        <dbReference type="Proteomes" id="UP000620550"/>
    </source>
</evidence>
<feature type="transmembrane region" description="Helical" evidence="1">
    <location>
        <begin position="20"/>
        <end position="40"/>
    </location>
</feature>
<sequence length="217" mass="25087">MNEIDDIVERLAKIEQMFGIGGATVVIILAAFLVVIWKLFVKKIELIAERASEQTLMKFQASLDKELVKFQTKHQKQVDAIHDTFQKFQRMTSTIDNMMNGEKFTQHVSADEEVNYLVKCRHEFKKTYYQNRLLFPSQVCEKIDTLIPTVDIFIETFIDGLFPERSEENIQLNAEANNGLYIAGIWSMGAFTDILAQLKQISEEIEAEFRKIYGMSD</sequence>
<proteinExistence type="predicted"/>
<gene>
    <name evidence="2" type="ORF">GCM10017764_09730</name>
</gene>